<comment type="caution">
    <text evidence="2">The sequence shown here is derived from an EMBL/GenBank/DDBJ whole genome shotgun (WGS) entry which is preliminary data.</text>
</comment>
<reference evidence="2" key="1">
    <citation type="journal article" date="2021" name="Nat. Commun.">
        <title>Genetic determinants of endophytism in the Arabidopsis root mycobiome.</title>
        <authorList>
            <person name="Mesny F."/>
            <person name="Miyauchi S."/>
            <person name="Thiergart T."/>
            <person name="Pickel B."/>
            <person name="Atanasova L."/>
            <person name="Karlsson M."/>
            <person name="Huettel B."/>
            <person name="Barry K.W."/>
            <person name="Haridas S."/>
            <person name="Chen C."/>
            <person name="Bauer D."/>
            <person name="Andreopoulos W."/>
            <person name="Pangilinan J."/>
            <person name="LaButti K."/>
            <person name="Riley R."/>
            <person name="Lipzen A."/>
            <person name="Clum A."/>
            <person name="Drula E."/>
            <person name="Henrissat B."/>
            <person name="Kohler A."/>
            <person name="Grigoriev I.V."/>
            <person name="Martin F.M."/>
            <person name="Hacquard S."/>
        </authorList>
    </citation>
    <scope>NUCLEOTIDE SEQUENCE</scope>
    <source>
        <strain evidence="2">MPI-CAGE-CH-0235</strain>
    </source>
</reference>
<gene>
    <name evidence="2" type="ORF">B0I35DRAFT_484127</name>
</gene>
<feature type="region of interest" description="Disordered" evidence="1">
    <location>
        <begin position="1"/>
        <end position="65"/>
    </location>
</feature>
<feature type="compositionally biased region" description="Basic and acidic residues" evidence="1">
    <location>
        <begin position="7"/>
        <end position="16"/>
    </location>
</feature>
<organism evidence="2 3">
    <name type="scientific">Stachybotrys elegans</name>
    <dbReference type="NCBI Taxonomy" id="80388"/>
    <lineage>
        <taxon>Eukaryota</taxon>
        <taxon>Fungi</taxon>
        <taxon>Dikarya</taxon>
        <taxon>Ascomycota</taxon>
        <taxon>Pezizomycotina</taxon>
        <taxon>Sordariomycetes</taxon>
        <taxon>Hypocreomycetidae</taxon>
        <taxon>Hypocreales</taxon>
        <taxon>Stachybotryaceae</taxon>
        <taxon>Stachybotrys</taxon>
    </lineage>
</organism>
<keyword evidence="3" id="KW-1185">Reference proteome</keyword>
<dbReference type="OrthoDB" id="2532734at2759"/>
<proteinExistence type="predicted"/>
<dbReference type="EMBL" id="JAGPNK010000020">
    <property type="protein sequence ID" value="KAH7304932.1"/>
    <property type="molecule type" value="Genomic_DNA"/>
</dbReference>
<sequence>MDFGNKQQKDEGEKVFKIQPIEAETEKASKLNPFSSKGPAVQQDMPQQEGTKAERLAKKEAMNSK</sequence>
<evidence type="ECO:0000313" key="3">
    <source>
        <dbReference type="Proteomes" id="UP000813444"/>
    </source>
</evidence>
<feature type="compositionally biased region" description="Basic and acidic residues" evidence="1">
    <location>
        <begin position="51"/>
        <end position="65"/>
    </location>
</feature>
<evidence type="ECO:0000313" key="2">
    <source>
        <dbReference type="EMBL" id="KAH7304932.1"/>
    </source>
</evidence>
<dbReference type="AlphaFoldDB" id="A0A8K0WJX3"/>
<dbReference type="Proteomes" id="UP000813444">
    <property type="component" value="Unassembled WGS sequence"/>
</dbReference>
<protein>
    <submittedName>
        <fullName evidence="2">Uncharacterized protein</fullName>
    </submittedName>
</protein>
<evidence type="ECO:0000256" key="1">
    <source>
        <dbReference type="SAM" id="MobiDB-lite"/>
    </source>
</evidence>
<name>A0A8K0WJX3_9HYPO</name>
<accession>A0A8K0WJX3</accession>